<name>A0A087HPY1_ARAAL</name>
<protein>
    <submittedName>
        <fullName evidence="2">Uncharacterized protein</fullName>
    </submittedName>
</protein>
<keyword evidence="3" id="KW-1185">Reference proteome</keyword>
<accession>A0A087HPY1</accession>
<proteinExistence type="predicted"/>
<gene>
    <name evidence="2" type="ordered locus">AALP_Aa1g225400</name>
</gene>
<dbReference type="EMBL" id="CM002869">
    <property type="protein sequence ID" value="KFK44183.1"/>
    <property type="molecule type" value="Genomic_DNA"/>
</dbReference>
<feature type="compositionally biased region" description="Polar residues" evidence="1">
    <location>
        <begin position="1"/>
        <end position="12"/>
    </location>
</feature>
<feature type="region of interest" description="Disordered" evidence="1">
    <location>
        <begin position="1"/>
        <end position="20"/>
    </location>
</feature>
<reference evidence="3" key="1">
    <citation type="journal article" date="2015" name="Nat. Plants">
        <title>Genome expansion of Arabis alpina linked with retrotransposition and reduced symmetric DNA methylation.</title>
        <authorList>
            <person name="Willing E.M."/>
            <person name="Rawat V."/>
            <person name="Mandakova T."/>
            <person name="Maumus F."/>
            <person name="James G.V."/>
            <person name="Nordstroem K.J."/>
            <person name="Becker C."/>
            <person name="Warthmann N."/>
            <person name="Chica C."/>
            <person name="Szarzynska B."/>
            <person name="Zytnicki M."/>
            <person name="Albani M.C."/>
            <person name="Kiefer C."/>
            <person name="Bergonzi S."/>
            <person name="Castaings L."/>
            <person name="Mateos J.L."/>
            <person name="Berns M.C."/>
            <person name="Bujdoso N."/>
            <person name="Piofczyk T."/>
            <person name="de Lorenzo L."/>
            <person name="Barrero-Sicilia C."/>
            <person name="Mateos I."/>
            <person name="Piednoel M."/>
            <person name="Hagmann J."/>
            <person name="Chen-Min-Tao R."/>
            <person name="Iglesias-Fernandez R."/>
            <person name="Schuster S.C."/>
            <person name="Alonso-Blanco C."/>
            <person name="Roudier F."/>
            <person name="Carbonero P."/>
            <person name="Paz-Ares J."/>
            <person name="Davis S.J."/>
            <person name="Pecinka A."/>
            <person name="Quesneville H."/>
            <person name="Colot V."/>
            <person name="Lysak M.A."/>
            <person name="Weigel D."/>
            <person name="Coupland G."/>
            <person name="Schneeberger K."/>
        </authorList>
    </citation>
    <scope>NUCLEOTIDE SEQUENCE [LARGE SCALE GENOMIC DNA]</scope>
    <source>
        <strain evidence="3">cv. Pajares</strain>
    </source>
</reference>
<evidence type="ECO:0000313" key="3">
    <source>
        <dbReference type="Proteomes" id="UP000029120"/>
    </source>
</evidence>
<dbReference type="Gramene" id="KFK44183">
    <property type="protein sequence ID" value="KFK44183"/>
    <property type="gene ID" value="AALP_AA1G225400"/>
</dbReference>
<evidence type="ECO:0000313" key="2">
    <source>
        <dbReference type="EMBL" id="KFK44183.1"/>
    </source>
</evidence>
<dbReference type="AlphaFoldDB" id="A0A087HPY1"/>
<evidence type="ECO:0000256" key="1">
    <source>
        <dbReference type="SAM" id="MobiDB-lite"/>
    </source>
</evidence>
<dbReference type="Proteomes" id="UP000029120">
    <property type="component" value="Chromosome 1"/>
</dbReference>
<organism evidence="2 3">
    <name type="scientific">Arabis alpina</name>
    <name type="common">Alpine rock-cress</name>
    <dbReference type="NCBI Taxonomy" id="50452"/>
    <lineage>
        <taxon>Eukaryota</taxon>
        <taxon>Viridiplantae</taxon>
        <taxon>Streptophyta</taxon>
        <taxon>Embryophyta</taxon>
        <taxon>Tracheophyta</taxon>
        <taxon>Spermatophyta</taxon>
        <taxon>Magnoliopsida</taxon>
        <taxon>eudicotyledons</taxon>
        <taxon>Gunneridae</taxon>
        <taxon>Pentapetalae</taxon>
        <taxon>rosids</taxon>
        <taxon>malvids</taxon>
        <taxon>Brassicales</taxon>
        <taxon>Brassicaceae</taxon>
        <taxon>Arabideae</taxon>
        <taxon>Arabis</taxon>
    </lineage>
</organism>
<sequence>MNKASNGTTVQQRYDDPNRSVTNECAYSFRAMRFMNV</sequence>